<dbReference type="GeneID" id="25912301"/>
<dbReference type="GO" id="GO:0030515">
    <property type="term" value="F:snoRNA binding"/>
    <property type="evidence" value="ECO:0007669"/>
    <property type="project" value="TreeGrafter"/>
</dbReference>
<gene>
    <name evidence="2" type="ORF">SARC_11797</name>
</gene>
<feature type="non-terminal residue" evidence="2">
    <location>
        <position position="147"/>
    </location>
</feature>
<dbReference type="SUPFAM" id="SSF52954">
    <property type="entry name" value="Class II aaRS ABD-related"/>
    <property type="match status" value="1"/>
</dbReference>
<dbReference type="PROSITE" id="PS50833">
    <property type="entry name" value="BRIX"/>
    <property type="match status" value="1"/>
</dbReference>
<dbReference type="GO" id="GO:0032040">
    <property type="term" value="C:small-subunit processome"/>
    <property type="evidence" value="ECO:0007669"/>
    <property type="project" value="TreeGrafter"/>
</dbReference>
<dbReference type="GO" id="GO:0034457">
    <property type="term" value="C:Mpp10 complex"/>
    <property type="evidence" value="ECO:0007669"/>
    <property type="project" value="TreeGrafter"/>
</dbReference>
<dbReference type="Proteomes" id="UP000054560">
    <property type="component" value="Unassembled WGS sequence"/>
</dbReference>
<protein>
    <recommendedName>
        <fullName evidence="1">Brix domain-containing protein</fullName>
    </recommendedName>
</protein>
<evidence type="ECO:0000313" key="2">
    <source>
        <dbReference type="EMBL" id="KNC75686.1"/>
    </source>
</evidence>
<dbReference type="InterPro" id="IPR044281">
    <property type="entry name" value="IMP4/RPF1"/>
</dbReference>
<dbReference type="EMBL" id="KQ243477">
    <property type="protein sequence ID" value="KNC75686.1"/>
    <property type="molecule type" value="Genomic_DNA"/>
</dbReference>
<dbReference type="PANTHER" id="PTHR22734">
    <property type="entry name" value="U3 SMALL NUCLEOLAR RIBONUCLEOPROTEIN PROTEIN IMP4"/>
    <property type="match status" value="1"/>
</dbReference>
<proteinExistence type="predicted"/>
<dbReference type="Gene3D" id="3.40.50.10480">
    <property type="entry name" value="Probable brix-domain ribosomal biogenesis protein"/>
    <property type="match status" value="1"/>
</dbReference>
<organism evidence="2 3">
    <name type="scientific">Sphaeroforma arctica JP610</name>
    <dbReference type="NCBI Taxonomy" id="667725"/>
    <lineage>
        <taxon>Eukaryota</taxon>
        <taxon>Ichthyosporea</taxon>
        <taxon>Ichthyophonida</taxon>
        <taxon>Sphaeroforma</taxon>
    </lineage>
</organism>
<dbReference type="GO" id="GO:0006364">
    <property type="term" value="P:rRNA processing"/>
    <property type="evidence" value="ECO:0007669"/>
    <property type="project" value="InterPro"/>
</dbReference>
<evidence type="ECO:0000259" key="1">
    <source>
        <dbReference type="PROSITE" id="PS50833"/>
    </source>
</evidence>
<dbReference type="eggNOG" id="KOG2781">
    <property type="taxonomic scope" value="Eukaryota"/>
</dbReference>
<feature type="domain" description="Brix" evidence="1">
    <location>
        <begin position="83"/>
        <end position="147"/>
    </location>
</feature>
<keyword evidence="3" id="KW-1185">Reference proteome</keyword>
<reference evidence="2 3" key="1">
    <citation type="submission" date="2011-02" db="EMBL/GenBank/DDBJ databases">
        <title>The Genome Sequence of Sphaeroforma arctica JP610.</title>
        <authorList>
            <consortium name="The Broad Institute Genome Sequencing Platform"/>
            <person name="Russ C."/>
            <person name="Cuomo C."/>
            <person name="Young S.K."/>
            <person name="Zeng Q."/>
            <person name="Gargeya S."/>
            <person name="Alvarado L."/>
            <person name="Berlin A."/>
            <person name="Chapman S.B."/>
            <person name="Chen Z."/>
            <person name="Freedman E."/>
            <person name="Gellesch M."/>
            <person name="Goldberg J."/>
            <person name="Griggs A."/>
            <person name="Gujja S."/>
            <person name="Heilman E."/>
            <person name="Heiman D."/>
            <person name="Howarth C."/>
            <person name="Mehta T."/>
            <person name="Neiman D."/>
            <person name="Pearson M."/>
            <person name="Roberts A."/>
            <person name="Saif S."/>
            <person name="Shea T."/>
            <person name="Shenoy N."/>
            <person name="Sisk P."/>
            <person name="Stolte C."/>
            <person name="Sykes S."/>
            <person name="White J."/>
            <person name="Yandava C."/>
            <person name="Burger G."/>
            <person name="Gray M.W."/>
            <person name="Holland P.W.H."/>
            <person name="King N."/>
            <person name="Lang F.B.F."/>
            <person name="Roger A.J."/>
            <person name="Ruiz-Trillo I."/>
            <person name="Haas B."/>
            <person name="Nusbaum C."/>
            <person name="Birren B."/>
        </authorList>
    </citation>
    <scope>NUCLEOTIDE SEQUENCE [LARGE SCALE GENOMIC DNA]</scope>
    <source>
        <strain evidence="2 3">JP610</strain>
    </source>
</reference>
<evidence type="ECO:0000313" key="3">
    <source>
        <dbReference type="Proteomes" id="UP000054560"/>
    </source>
</evidence>
<name>A0A0L0FGV0_9EUKA</name>
<sequence length="147" mass="16876">MLRRQSRLRKEYLYRKALEDKEKQTGERKRRLKEALAKGKKIPSELKADEAALRHEIAMDDDKTANVKDHIDDEYAFAGVKDPKIVVTTARDPSSKLSQFAKEIKLIFPNSQRLNRGNHVVKELVDTCKSSDVTDLIILHEHRGEPG</sequence>
<dbReference type="InterPro" id="IPR007109">
    <property type="entry name" value="Brix"/>
</dbReference>
<dbReference type="STRING" id="667725.A0A0L0FGV0"/>
<accession>A0A0L0FGV0</accession>
<dbReference type="GO" id="GO:0042134">
    <property type="term" value="F:rRNA primary transcript binding"/>
    <property type="evidence" value="ECO:0007669"/>
    <property type="project" value="InterPro"/>
</dbReference>
<dbReference type="OrthoDB" id="10253204at2759"/>
<dbReference type="AlphaFoldDB" id="A0A0L0FGV0"/>
<dbReference type="PANTHER" id="PTHR22734:SF2">
    <property type="entry name" value="U3 SMALL NUCLEOLAR RIBONUCLEOPROTEIN PROTEIN IMP4"/>
    <property type="match status" value="1"/>
</dbReference>
<dbReference type="RefSeq" id="XP_014149588.1">
    <property type="nucleotide sequence ID" value="XM_014294113.1"/>
</dbReference>